<gene>
    <name evidence="2" type="ORF">RMCB_2064</name>
</gene>
<evidence type="ECO:0000259" key="1">
    <source>
        <dbReference type="Pfam" id="PF18029"/>
    </source>
</evidence>
<dbReference type="PANTHER" id="PTHR35908">
    <property type="entry name" value="HYPOTHETICAL FUSION PROTEIN"/>
    <property type="match status" value="1"/>
</dbReference>
<dbReference type="Proteomes" id="UP000069620">
    <property type="component" value="Unassembled WGS sequence"/>
</dbReference>
<name>A0A100VXU7_9MYCO</name>
<dbReference type="Pfam" id="PF18029">
    <property type="entry name" value="Glyoxalase_6"/>
    <property type="match status" value="1"/>
</dbReference>
<keyword evidence="3" id="KW-1185">Reference proteome</keyword>
<protein>
    <submittedName>
        <fullName evidence="2">Pterin-4-alpha-carbinolamine dehydratase</fullName>
    </submittedName>
</protein>
<organism evidence="2 3">
    <name type="scientific">Mycolicibacterium brisbanense</name>
    <dbReference type="NCBI Taxonomy" id="146020"/>
    <lineage>
        <taxon>Bacteria</taxon>
        <taxon>Bacillati</taxon>
        <taxon>Actinomycetota</taxon>
        <taxon>Actinomycetes</taxon>
        <taxon>Mycobacteriales</taxon>
        <taxon>Mycobacteriaceae</taxon>
        <taxon>Mycolicibacterium</taxon>
    </lineage>
</organism>
<proteinExistence type="predicted"/>
<dbReference type="AlphaFoldDB" id="A0A100VXU7"/>
<dbReference type="STRING" id="146020.RMCB_2064"/>
<dbReference type="OrthoDB" id="15077at2"/>
<dbReference type="EMBL" id="BCSX01000021">
    <property type="protein sequence ID" value="GAS87968.1"/>
    <property type="molecule type" value="Genomic_DNA"/>
</dbReference>
<sequence>MSLPTRQQISDAVGAFGWRLVLGAVYTEVLTPSMGDAVTAAAHAVEAAGSDASNHLSVDIRADRAVLRLQCAETRWVTERDIELAAAVTQALAARGFEMTTGGAVQALEIAIDALDIAAVRPFWKAVTGYEDELDSSDLNAGLVDPFGRGPAIWFQQMDAPRPQRNRIHLDIDVPHDVAQARVDAALAAGGTLLSDRQAPRFWVLADAEGNEACICTWQGRD</sequence>
<reference evidence="3" key="2">
    <citation type="submission" date="2016-02" db="EMBL/GenBank/DDBJ databases">
        <title>Draft genome sequence of five rapidly growing Mycobacterium species.</title>
        <authorList>
            <person name="Katahira K."/>
            <person name="Gotou Y."/>
            <person name="Iida K."/>
            <person name="Ogura Y."/>
            <person name="Hayashi T."/>
        </authorList>
    </citation>
    <scope>NUCLEOTIDE SEQUENCE [LARGE SCALE GENOMIC DNA]</scope>
    <source>
        <strain evidence="3">JCM15654</strain>
    </source>
</reference>
<reference evidence="3" key="1">
    <citation type="journal article" date="2016" name="Genome Announc.">
        <title>Draft Genome Sequences of Five Rapidly Growing Mycobacterium Species, M. thermoresistibile, M. fortuitum subsp. acetamidolyticum, M. canariasense, M. brisbanense, and M. novocastrense.</title>
        <authorList>
            <person name="Katahira K."/>
            <person name="Ogura Y."/>
            <person name="Gotoh Y."/>
            <person name="Hayashi T."/>
        </authorList>
    </citation>
    <scope>NUCLEOTIDE SEQUENCE [LARGE SCALE GENOMIC DNA]</scope>
    <source>
        <strain evidence="3">JCM15654</strain>
    </source>
</reference>
<accession>A0A100VXU7</accession>
<evidence type="ECO:0000313" key="3">
    <source>
        <dbReference type="Proteomes" id="UP000069620"/>
    </source>
</evidence>
<dbReference type="PANTHER" id="PTHR35908:SF1">
    <property type="entry name" value="CONSERVED PROTEIN"/>
    <property type="match status" value="1"/>
</dbReference>
<dbReference type="SUPFAM" id="SSF54593">
    <property type="entry name" value="Glyoxalase/Bleomycin resistance protein/Dihydroxybiphenyl dioxygenase"/>
    <property type="match status" value="1"/>
</dbReference>
<comment type="caution">
    <text evidence="2">The sequence shown here is derived from an EMBL/GenBank/DDBJ whole genome shotgun (WGS) entry which is preliminary data.</text>
</comment>
<dbReference type="InterPro" id="IPR029068">
    <property type="entry name" value="Glyas_Bleomycin-R_OHBP_Dase"/>
</dbReference>
<evidence type="ECO:0000313" key="2">
    <source>
        <dbReference type="EMBL" id="GAS87968.1"/>
    </source>
</evidence>
<dbReference type="InterPro" id="IPR041581">
    <property type="entry name" value="Glyoxalase_6"/>
</dbReference>
<feature type="domain" description="Glyoxalase-like" evidence="1">
    <location>
        <begin position="110"/>
        <end position="216"/>
    </location>
</feature>
<dbReference type="Gene3D" id="3.10.180.10">
    <property type="entry name" value="2,3-Dihydroxybiphenyl 1,2-Dioxygenase, domain 1"/>
    <property type="match status" value="1"/>
</dbReference>